<feature type="region of interest" description="Disordered" evidence="5">
    <location>
        <begin position="482"/>
        <end position="504"/>
    </location>
</feature>
<dbReference type="CDD" id="cd22386">
    <property type="entry name" value="KH-I_KHDC4_rpt2"/>
    <property type="match status" value="1"/>
</dbReference>
<feature type="domain" description="ATP-dependent RNA helicase PRP5/DDX46/KHDC4 KH" evidence="7">
    <location>
        <begin position="51"/>
        <end position="113"/>
    </location>
</feature>
<feature type="compositionally biased region" description="Basic and acidic residues" evidence="5">
    <location>
        <begin position="626"/>
        <end position="636"/>
    </location>
</feature>
<feature type="compositionally biased region" description="Basic and acidic residues" evidence="5">
    <location>
        <begin position="487"/>
        <end position="504"/>
    </location>
</feature>
<gene>
    <name evidence="8" type="ORF">KP79_PYT14947</name>
</gene>
<dbReference type="OrthoDB" id="397265at2759"/>
<evidence type="ECO:0000256" key="1">
    <source>
        <dbReference type="ARBA" id="ARBA00006093"/>
    </source>
</evidence>
<comment type="caution">
    <text evidence="8">The sequence shown here is derived from an EMBL/GenBank/DDBJ whole genome shotgun (WGS) entry which is preliminary data.</text>
</comment>
<feature type="compositionally biased region" description="Pro residues" evidence="5">
    <location>
        <begin position="723"/>
        <end position="761"/>
    </location>
</feature>
<dbReference type="InterPro" id="IPR047889">
    <property type="entry name" value="KHDC4_KH-I_second"/>
</dbReference>
<evidence type="ECO:0000313" key="9">
    <source>
        <dbReference type="Proteomes" id="UP000242188"/>
    </source>
</evidence>
<evidence type="ECO:0000256" key="2">
    <source>
        <dbReference type="ARBA" id="ARBA00017795"/>
    </source>
</evidence>
<keyword evidence="9" id="KW-1185">Reference proteome</keyword>
<comment type="function">
    <text evidence="4">RNA-binding protein involved in pre-mRNA splicing. Interacts with the PRP19C/Prp19 complex/NTC/Nineteen complex which is part of the spliceosome. Involved in regulating splice site selection. Binds preferentially RNA with A/C rich sequences and poly-C stretches.</text>
</comment>
<dbReference type="InterPro" id="IPR031121">
    <property type="entry name" value="RIK/BLOM7"/>
</dbReference>
<feature type="compositionally biased region" description="Low complexity" evidence="5">
    <location>
        <begin position="766"/>
        <end position="781"/>
    </location>
</feature>
<dbReference type="FunFam" id="3.30.1370.10:FF:000037">
    <property type="entry name" value="KH domain protein"/>
    <property type="match status" value="1"/>
</dbReference>
<dbReference type="GO" id="GO:0005634">
    <property type="term" value="C:nucleus"/>
    <property type="evidence" value="ECO:0007669"/>
    <property type="project" value="InterPro"/>
</dbReference>
<feature type="compositionally biased region" description="Polar residues" evidence="5">
    <location>
        <begin position="532"/>
        <end position="541"/>
    </location>
</feature>
<dbReference type="InterPro" id="IPR036612">
    <property type="entry name" value="KH_dom_type_1_sf"/>
</dbReference>
<feature type="domain" description="KHDC4/BBP-like KH-domain type I" evidence="6">
    <location>
        <begin position="165"/>
        <end position="240"/>
    </location>
</feature>
<dbReference type="Gene3D" id="3.30.1370.10">
    <property type="entry name" value="K Homology domain, type 1"/>
    <property type="match status" value="2"/>
</dbReference>
<dbReference type="EMBL" id="NEDP02004063">
    <property type="protein sequence ID" value="OWF46914.1"/>
    <property type="molecule type" value="Genomic_DNA"/>
</dbReference>
<dbReference type="Pfam" id="PF22675">
    <property type="entry name" value="KH-I_KHDC4-BBP"/>
    <property type="match status" value="1"/>
</dbReference>
<dbReference type="InterPro" id="IPR055256">
    <property type="entry name" value="KH_1_KHDC4/BBP-like"/>
</dbReference>
<protein>
    <recommendedName>
        <fullName evidence="2">KH homology domain-containing protein 4</fullName>
    </recommendedName>
    <alternativeName>
        <fullName evidence="3">Brings lots of money 7</fullName>
    </alternativeName>
</protein>
<evidence type="ECO:0000256" key="4">
    <source>
        <dbReference type="ARBA" id="ARBA00045732"/>
    </source>
</evidence>
<dbReference type="AlphaFoldDB" id="A0A210QDS8"/>
<feature type="region of interest" description="Disordered" evidence="5">
    <location>
        <begin position="694"/>
        <end position="944"/>
    </location>
</feature>
<reference evidence="8 9" key="1">
    <citation type="journal article" date="2017" name="Nat. Ecol. Evol.">
        <title>Scallop genome provides insights into evolution of bilaterian karyotype and development.</title>
        <authorList>
            <person name="Wang S."/>
            <person name="Zhang J."/>
            <person name="Jiao W."/>
            <person name="Li J."/>
            <person name="Xun X."/>
            <person name="Sun Y."/>
            <person name="Guo X."/>
            <person name="Huan P."/>
            <person name="Dong B."/>
            <person name="Zhang L."/>
            <person name="Hu X."/>
            <person name="Sun X."/>
            <person name="Wang J."/>
            <person name="Zhao C."/>
            <person name="Wang Y."/>
            <person name="Wang D."/>
            <person name="Huang X."/>
            <person name="Wang R."/>
            <person name="Lv J."/>
            <person name="Li Y."/>
            <person name="Zhang Z."/>
            <person name="Liu B."/>
            <person name="Lu W."/>
            <person name="Hui Y."/>
            <person name="Liang J."/>
            <person name="Zhou Z."/>
            <person name="Hou R."/>
            <person name="Li X."/>
            <person name="Liu Y."/>
            <person name="Li H."/>
            <person name="Ning X."/>
            <person name="Lin Y."/>
            <person name="Zhao L."/>
            <person name="Xing Q."/>
            <person name="Dou J."/>
            <person name="Li Y."/>
            <person name="Mao J."/>
            <person name="Guo H."/>
            <person name="Dou H."/>
            <person name="Li T."/>
            <person name="Mu C."/>
            <person name="Jiang W."/>
            <person name="Fu Q."/>
            <person name="Fu X."/>
            <person name="Miao Y."/>
            <person name="Liu J."/>
            <person name="Yu Q."/>
            <person name="Li R."/>
            <person name="Liao H."/>
            <person name="Li X."/>
            <person name="Kong Y."/>
            <person name="Jiang Z."/>
            <person name="Chourrout D."/>
            <person name="Li R."/>
            <person name="Bao Z."/>
        </authorList>
    </citation>
    <scope>NUCLEOTIDE SEQUENCE [LARGE SCALE GENOMIC DNA]</scope>
    <source>
        <strain evidence="8 9">PY_sf001</strain>
    </source>
</reference>
<evidence type="ECO:0000256" key="5">
    <source>
        <dbReference type="SAM" id="MobiDB-lite"/>
    </source>
</evidence>
<dbReference type="SUPFAM" id="SSF54791">
    <property type="entry name" value="Eukaryotic type KH-domain (KH-domain type I)"/>
    <property type="match status" value="1"/>
</dbReference>
<dbReference type="PANTHER" id="PTHR15744">
    <property type="entry name" value="BLOM7"/>
    <property type="match status" value="1"/>
</dbReference>
<dbReference type="Pfam" id="PF23469">
    <property type="entry name" value="KH_12"/>
    <property type="match status" value="1"/>
</dbReference>
<evidence type="ECO:0000259" key="7">
    <source>
        <dbReference type="Pfam" id="PF23469"/>
    </source>
</evidence>
<dbReference type="PANTHER" id="PTHR15744:SF0">
    <property type="entry name" value="KH HOMOLOGY DOMAIN-CONTAINING PROTEIN 4"/>
    <property type="match status" value="1"/>
</dbReference>
<feature type="compositionally biased region" description="Pro residues" evidence="5">
    <location>
        <begin position="591"/>
        <end position="600"/>
    </location>
</feature>
<comment type="similarity">
    <text evidence="1">Belongs to the KHDC4 family.</text>
</comment>
<name>A0A210QDS8_MIZYE</name>
<evidence type="ECO:0000256" key="3">
    <source>
        <dbReference type="ARBA" id="ARBA00030267"/>
    </source>
</evidence>
<evidence type="ECO:0000313" key="8">
    <source>
        <dbReference type="EMBL" id="OWF46914.1"/>
    </source>
</evidence>
<dbReference type="Proteomes" id="UP000242188">
    <property type="component" value="Unassembled WGS sequence"/>
</dbReference>
<feature type="region of interest" description="Disordered" evidence="5">
    <location>
        <begin position="522"/>
        <end position="674"/>
    </location>
</feature>
<organism evidence="8 9">
    <name type="scientific">Mizuhopecten yessoensis</name>
    <name type="common">Japanese scallop</name>
    <name type="synonym">Patinopecten yessoensis</name>
    <dbReference type="NCBI Taxonomy" id="6573"/>
    <lineage>
        <taxon>Eukaryota</taxon>
        <taxon>Metazoa</taxon>
        <taxon>Spiralia</taxon>
        <taxon>Lophotrochozoa</taxon>
        <taxon>Mollusca</taxon>
        <taxon>Bivalvia</taxon>
        <taxon>Autobranchia</taxon>
        <taxon>Pteriomorphia</taxon>
        <taxon>Pectinida</taxon>
        <taxon>Pectinoidea</taxon>
        <taxon>Pectinidae</taxon>
        <taxon>Mizuhopecten</taxon>
    </lineage>
</organism>
<dbReference type="InterPro" id="IPR056149">
    <property type="entry name" value="PRP5/DDX46/KHDC4_KH"/>
</dbReference>
<accession>A0A210QDS8</accession>
<proteinExistence type="inferred from homology"/>
<feature type="compositionally biased region" description="Pro residues" evidence="5">
    <location>
        <begin position="921"/>
        <end position="937"/>
    </location>
</feature>
<dbReference type="GO" id="GO:0003723">
    <property type="term" value="F:RNA binding"/>
    <property type="evidence" value="ECO:0007669"/>
    <property type="project" value="InterPro"/>
</dbReference>
<sequence length="944" mass="101693">MATTEGLNRVSRWSDDNKSSLDAAREAAAKVNTMLIAKGKLKPSQLSQQHGNKQMKISKFSGAAVSTRGRYLNPEDRARNMGDRPLYLCVQGPHQESVDMAVGRINEIITNGMKTKGTRFSPAIRPPPPMQRPAFNQPPPLMSIPSLPAGMMFVQEKLFIGLEHAPPNFDVKGKTMGPGASYLQHIQAETGARVTLRGKGSGFLEPLSGREAFEPMQIHIQHQNVVGLQQAKQLAENLIQTVQQDYAQFQQALVAMPQTMGPGPATILTGIPHQSAPPGMMGQQPGMATLTSVAQPPMQNHPGLQPVTSFPGLVNQVASSMVMPSSSALATPTTVYTAAPGPAPGFLVPTSLGGTSMTNVPIATSVYTDSFLSVGTSVTGAHPPPHQVLVQTTGPPPPHQITTLAPLGPPQMEAPVPTTALVTTMQPELQLVSHSQPVPMWGAPPQHLPPSSVYAQVNGQSSPAMTFTTNAPMIVTTSSTYTYSSLPREEPKRRFTEEKQEDKVPENLLGYEHGPPHLTNLVVQGPPPPNTSMPQHQLQISPPQGGDGPPMGMHGVPMVSMAPPGIPGEENRNIIGGGQVNSNGLQQQQSPHPPSSPHPPGSQEIPDQDKKLMPPPPLPGMTLKRQGGDRQGGMERKKSKGALGSVSAYGSDEDDDDINSSMKQQQKEAQKYQYNQYSNAPQIYQQTAPVLVGEAHILPPPPQQQGLPPGMEQHILSSQQQGMPPPPQQQGLPPPPQQQGMPPPPPPQEQFPQGQYPPLPESPNAQQQQEMMQMNQLQHQMPFSNQPPPNQPYPQQQMTGNPAQDQGHPYPQHSSPSPSPQFVNVSQAITVTGPPPPVQRMPGEQIMPMPGQRLPTPEEMPPPHPGMGQRIPQEQLQPPPPSYANMPPPPPNQSQFAPQYAPQNPPQFGPGPGQQFQPQQQLPPPPPPNSTMQPQPPIQFWMPN</sequence>
<feature type="compositionally biased region" description="Pro residues" evidence="5">
    <location>
        <begin position="877"/>
        <end position="892"/>
    </location>
</feature>
<evidence type="ECO:0000259" key="6">
    <source>
        <dbReference type="Pfam" id="PF22675"/>
    </source>
</evidence>
<dbReference type="STRING" id="6573.A0A210QDS8"/>